<organism evidence="1 2">
    <name type="scientific">Racocetra persica</name>
    <dbReference type="NCBI Taxonomy" id="160502"/>
    <lineage>
        <taxon>Eukaryota</taxon>
        <taxon>Fungi</taxon>
        <taxon>Fungi incertae sedis</taxon>
        <taxon>Mucoromycota</taxon>
        <taxon>Glomeromycotina</taxon>
        <taxon>Glomeromycetes</taxon>
        <taxon>Diversisporales</taxon>
        <taxon>Gigasporaceae</taxon>
        <taxon>Racocetra</taxon>
    </lineage>
</organism>
<gene>
    <name evidence="1" type="ORF">RPERSI_LOCUS32705</name>
</gene>
<protein>
    <submittedName>
        <fullName evidence="1">22856_t:CDS:1</fullName>
    </submittedName>
</protein>
<proteinExistence type="predicted"/>
<dbReference type="Proteomes" id="UP000789920">
    <property type="component" value="Unassembled WGS sequence"/>
</dbReference>
<name>A0ACA9SN83_9GLOM</name>
<evidence type="ECO:0000313" key="1">
    <source>
        <dbReference type="EMBL" id="CAG8843312.1"/>
    </source>
</evidence>
<evidence type="ECO:0000313" key="2">
    <source>
        <dbReference type="Proteomes" id="UP000789920"/>
    </source>
</evidence>
<sequence length="62" mass="6987">MPLIVVCGIDRFGSTYPLAFALVYAETKDFYCWVLQQLHRALMIVTGDSHVATIITDRELAL</sequence>
<keyword evidence="2" id="KW-1185">Reference proteome</keyword>
<reference evidence="1" key="1">
    <citation type="submission" date="2021-06" db="EMBL/GenBank/DDBJ databases">
        <authorList>
            <person name="Kallberg Y."/>
            <person name="Tangrot J."/>
            <person name="Rosling A."/>
        </authorList>
    </citation>
    <scope>NUCLEOTIDE SEQUENCE</scope>
    <source>
        <strain evidence="1">MA461A</strain>
    </source>
</reference>
<comment type="caution">
    <text evidence="1">The sequence shown here is derived from an EMBL/GenBank/DDBJ whole genome shotgun (WGS) entry which is preliminary data.</text>
</comment>
<feature type="non-terminal residue" evidence="1">
    <location>
        <position position="62"/>
    </location>
</feature>
<accession>A0ACA9SN83</accession>
<dbReference type="EMBL" id="CAJVQC010137839">
    <property type="protein sequence ID" value="CAG8843312.1"/>
    <property type="molecule type" value="Genomic_DNA"/>
</dbReference>